<feature type="compositionally biased region" description="Basic and acidic residues" evidence="1">
    <location>
        <begin position="111"/>
        <end position="120"/>
    </location>
</feature>
<evidence type="ECO:0000313" key="2">
    <source>
        <dbReference type="EMBL" id="CAK5271869.1"/>
    </source>
</evidence>
<keyword evidence="3" id="KW-1185">Reference proteome</keyword>
<name>A0AAD2K1B8_9AGAR</name>
<gene>
    <name evidence="2" type="ORF">MYCIT1_LOCUS17250</name>
</gene>
<reference evidence="2" key="1">
    <citation type="submission" date="2023-11" db="EMBL/GenBank/DDBJ databases">
        <authorList>
            <person name="De Vega J J."/>
            <person name="De Vega J J."/>
        </authorList>
    </citation>
    <scope>NUCLEOTIDE SEQUENCE</scope>
</reference>
<proteinExistence type="predicted"/>
<feature type="region of interest" description="Disordered" evidence="1">
    <location>
        <begin position="70"/>
        <end position="120"/>
    </location>
</feature>
<evidence type="ECO:0000256" key="1">
    <source>
        <dbReference type="SAM" id="MobiDB-lite"/>
    </source>
</evidence>
<sequence length="120" mass="13818">MHRWYHCLGIYPSDRIKFTFSRPCFSSSVPSPGCIPYARDPELSRPGVPRRRRTGAACCCGCQEPGTLQPQPTTSRLRPRPMLPNAVLSPRPYTLQRERQLLPRPFQTRSFGEHLDPRIR</sequence>
<dbReference type="Proteomes" id="UP001295794">
    <property type="component" value="Unassembled WGS sequence"/>
</dbReference>
<accession>A0AAD2K1B8</accession>
<comment type="caution">
    <text evidence="2">The sequence shown here is derived from an EMBL/GenBank/DDBJ whole genome shotgun (WGS) entry which is preliminary data.</text>
</comment>
<protein>
    <submittedName>
        <fullName evidence="2">Uncharacterized protein</fullName>
    </submittedName>
</protein>
<organism evidence="2 3">
    <name type="scientific">Mycena citricolor</name>
    <dbReference type="NCBI Taxonomy" id="2018698"/>
    <lineage>
        <taxon>Eukaryota</taxon>
        <taxon>Fungi</taxon>
        <taxon>Dikarya</taxon>
        <taxon>Basidiomycota</taxon>
        <taxon>Agaricomycotina</taxon>
        <taxon>Agaricomycetes</taxon>
        <taxon>Agaricomycetidae</taxon>
        <taxon>Agaricales</taxon>
        <taxon>Marasmiineae</taxon>
        <taxon>Mycenaceae</taxon>
        <taxon>Mycena</taxon>
    </lineage>
</organism>
<dbReference type="AlphaFoldDB" id="A0AAD2K1B8"/>
<dbReference type="EMBL" id="CAVNYO010000178">
    <property type="protein sequence ID" value="CAK5271869.1"/>
    <property type="molecule type" value="Genomic_DNA"/>
</dbReference>
<evidence type="ECO:0000313" key="3">
    <source>
        <dbReference type="Proteomes" id="UP001295794"/>
    </source>
</evidence>